<evidence type="ECO:0000256" key="1">
    <source>
        <dbReference type="SAM" id="Phobius"/>
    </source>
</evidence>
<gene>
    <name evidence="3" type="ORF">C479_14323</name>
</gene>
<dbReference type="Proteomes" id="UP000011560">
    <property type="component" value="Unassembled WGS sequence"/>
</dbReference>
<protein>
    <submittedName>
        <fullName evidence="3">PA-phosphatase-like phosphoesterase</fullName>
    </submittedName>
</protein>
<evidence type="ECO:0000313" key="3">
    <source>
        <dbReference type="EMBL" id="ELZ08522.1"/>
    </source>
</evidence>
<evidence type="ECO:0000313" key="4">
    <source>
        <dbReference type="Proteomes" id="UP000011560"/>
    </source>
</evidence>
<dbReference type="InterPro" id="IPR036938">
    <property type="entry name" value="PAP2/HPO_sf"/>
</dbReference>
<dbReference type="PANTHER" id="PTHR14969">
    <property type="entry name" value="SPHINGOSINE-1-PHOSPHATE PHOSPHOHYDROLASE"/>
    <property type="match status" value="1"/>
</dbReference>
<dbReference type="PATRIC" id="fig|1227490.4.peg.2910"/>
<dbReference type="Gene3D" id="1.20.144.10">
    <property type="entry name" value="Phosphatidic acid phosphatase type 2/haloperoxidase"/>
    <property type="match status" value="1"/>
</dbReference>
<keyword evidence="1" id="KW-0472">Membrane</keyword>
<dbReference type="AlphaFoldDB" id="M0BDI4"/>
<feature type="transmembrane region" description="Helical" evidence="1">
    <location>
        <begin position="67"/>
        <end position="88"/>
    </location>
</feature>
<feature type="transmembrane region" description="Helical" evidence="1">
    <location>
        <begin position="183"/>
        <end position="199"/>
    </location>
</feature>
<proteinExistence type="predicted"/>
<dbReference type="Pfam" id="PF01569">
    <property type="entry name" value="PAP2"/>
    <property type="match status" value="1"/>
</dbReference>
<feature type="domain" description="Phosphatidic acid phosphatase type 2/haloperoxidase" evidence="2">
    <location>
        <begin position="66"/>
        <end position="173"/>
    </location>
</feature>
<feature type="transmembrane region" description="Helical" evidence="1">
    <location>
        <begin position="133"/>
        <end position="152"/>
    </location>
</feature>
<dbReference type="PANTHER" id="PTHR14969:SF13">
    <property type="entry name" value="AT30094P"/>
    <property type="match status" value="1"/>
</dbReference>
<feature type="transmembrane region" description="Helical" evidence="1">
    <location>
        <begin position="20"/>
        <end position="47"/>
    </location>
</feature>
<name>M0BDI4_9EURY</name>
<dbReference type="STRING" id="1227490.C479_14323"/>
<keyword evidence="1" id="KW-1133">Transmembrane helix</keyword>
<organism evidence="3 4">
    <name type="scientific">Halovivax asiaticus JCM 14624</name>
    <dbReference type="NCBI Taxonomy" id="1227490"/>
    <lineage>
        <taxon>Archaea</taxon>
        <taxon>Methanobacteriati</taxon>
        <taxon>Methanobacteriota</taxon>
        <taxon>Stenosarchaea group</taxon>
        <taxon>Halobacteria</taxon>
        <taxon>Halobacteriales</taxon>
        <taxon>Natrialbaceae</taxon>
        <taxon>Halovivax</taxon>
    </lineage>
</organism>
<sequence length="239" mass="24874">MTSLRDVGVTRLLRESAPEWLVPLADAVTLLGDLAVIVGGLAVAVLVDIRRGRRDSRERLVSDRTAFLVGVVLGGLAFTLILKTVVAADRPPTELQAIGRHGHGFPSGHTMAAALLWGALAIWGRTGSRRMRLLVASTIVGLVAVSRLVLGVHYLADVVASVAIAVGFLVVAGVTLAGEPRRALGTAAVLGVAALIVTGGNVDGVVAFGGCLGAAAGWWLSRIGTDRLVRRVYRQAADR</sequence>
<evidence type="ECO:0000259" key="2">
    <source>
        <dbReference type="SMART" id="SM00014"/>
    </source>
</evidence>
<feature type="transmembrane region" description="Helical" evidence="1">
    <location>
        <begin position="158"/>
        <end position="176"/>
    </location>
</feature>
<dbReference type="SMART" id="SM00014">
    <property type="entry name" value="acidPPc"/>
    <property type="match status" value="1"/>
</dbReference>
<comment type="caution">
    <text evidence="3">The sequence shown here is derived from an EMBL/GenBank/DDBJ whole genome shotgun (WGS) entry which is preliminary data.</text>
</comment>
<reference evidence="3 4" key="1">
    <citation type="journal article" date="2014" name="PLoS Genet.">
        <title>Phylogenetically driven sequencing of extremely halophilic archaea reveals strategies for static and dynamic osmo-response.</title>
        <authorList>
            <person name="Becker E.A."/>
            <person name="Seitzer P.M."/>
            <person name="Tritt A."/>
            <person name="Larsen D."/>
            <person name="Krusor M."/>
            <person name="Yao A.I."/>
            <person name="Wu D."/>
            <person name="Madern D."/>
            <person name="Eisen J.A."/>
            <person name="Darling A.E."/>
            <person name="Facciotti M.T."/>
        </authorList>
    </citation>
    <scope>NUCLEOTIDE SEQUENCE [LARGE SCALE GENOMIC DNA]</scope>
    <source>
        <strain evidence="3 4">JCM 14624</strain>
    </source>
</reference>
<dbReference type="InterPro" id="IPR000326">
    <property type="entry name" value="PAP2/HPO"/>
</dbReference>
<feature type="transmembrane region" description="Helical" evidence="1">
    <location>
        <begin position="108"/>
        <end position="126"/>
    </location>
</feature>
<dbReference type="SUPFAM" id="SSF48317">
    <property type="entry name" value="Acid phosphatase/Vanadium-dependent haloperoxidase"/>
    <property type="match status" value="1"/>
</dbReference>
<dbReference type="EMBL" id="AOIQ01000021">
    <property type="protein sequence ID" value="ELZ08522.1"/>
    <property type="molecule type" value="Genomic_DNA"/>
</dbReference>
<keyword evidence="1" id="KW-0812">Transmembrane</keyword>
<keyword evidence="4" id="KW-1185">Reference proteome</keyword>
<feature type="transmembrane region" description="Helical" evidence="1">
    <location>
        <begin position="205"/>
        <end position="221"/>
    </location>
</feature>
<accession>M0BDI4</accession>